<keyword evidence="3" id="KW-1185">Reference proteome</keyword>
<accession>A0A543HHI4</accession>
<name>A0A543HHI4_9MICO</name>
<gene>
    <name evidence="2" type="ORF">FBY41_3120</name>
</gene>
<dbReference type="OrthoDB" id="9829358at2"/>
<comment type="caution">
    <text evidence="2">The sequence shown here is derived from an EMBL/GenBank/DDBJ whole genome shotgun (WGS) entry which is preliminary data.</text>
</comment>
<reference evidence="2 3" key="1">
    <citation type="submission" date="2019-06" db="EMBL/GenBank/DDBJ databases">
        <title>Genome sequencing of plant associated microbes to promote plant fitness in Sorghum bicolor and Oryza sativa.</title>
        <authorList>
            <person name="Coleman-Derr D."/>
        </authorList>
    </citation>
    <scope>NUCLEOTIDE SEQUENCE [LARGE SCALE GENOMIC DNA]</scope>
    <source>
        <strain evidence="2 3">KV-663</strain>
    </source>
</reference>
<dbReference type="Proteomes" id="UP000316747">
    <property type="component" value="Unassembled WGS sequence"/>
</dbReference>
<sequence>MPASVLETSLATKVLAKSYSADFSDSGDYSTTGGLDISLVGEYVSGDRSCITMFNAHTPSPEAFADVSMSNKSAWFEEVAESYPTVAEARDVMAENAAQAKTCHTFTMRSTDGEVVTFRHTVTAAKHGDVDLFLHHFNGETTKYLYEFHLFEGRVEGELMNILWASTNFRADPSKAAWTQFQKVVNQYRKDHPRRSGGSDDSGSGASPVTAVPTSPTPLARHTSTRHLELGRAPR</sequence>
<feature type="region of interest" description="Disordered" evidence="1">
    <location>
        <begin position="189"/>
        <end position="235"/>
    </location>
</feature>
<dbReference type="EMBL" id="VFPM01000003">
    <property type="protein sequence ID" value="TQM57788.1"/>
    <property type="molecule type" value="Genomic_DNA"/>
</dbReference>
<dbReference type="AlphaFoldDB" id="A0A543HHI4"/>
<evidence type="ECO:0000256" key="1">
    <source>
        <dbReference type="SAM" id="MobiDB-lite"/>
    </source>
</evidence>
<feature type="compositionally biased region" description="Low complexity" evidence="1">
    <location>
        <begin position="199"/>
        <end position="218"/>
    </location>
</feature>
<dbReference type="RefSeq" id="WP_141845207.1">
    <property type="nucleotide sequence ID" value="NZ_VFPM01000003.1"/>
</dbReference>
<evidence type="ECO:0000313" key="3">
    <source>
        <dbReference type="Proteomes" id="UP000316747"/>
    </source>
</evidence>
<evidence type="ECO:0000313" key="2">
    <source>
        <dbReference type="EMBL" id="TQM57788.1"/>
    </source>
</evidence>
<protein>
    <submittedName>
        <fullName evidence="2">Uncharacterized protein</fullName>
    </submittedName>
</protein>
<organism evidence="2 3">
    <name type="scientific">Humibacillus xanthopallidus</name>
    <dbReference type="NCBI Taxonomy" id="412689"/>
    <lineage>
        <taxon>Bacteria</taxon>
        <taxon>Bacillati</taxon>
        <taxon>Actinomycetota</taxon>
        <taxon>Actinomycetes</taxon>
        <taxon>Micrococcales</taxon>
        <taxon>Intrasporangiaceae</taxon>
        <taxon>Humibacillus</taxon>
    </lineage>
</organism>
<feature type="compositionally biased region" description="Basic and acidic residues" evidence="1">
    <location>
        <begin position="226"/>
        <end position="235"/>
    </location>
</feature>
<proteinExistence type="predicted"/>